<dbReference type="Gene3D" id="3.30.1120.170">
    <property type="match status" value="1"/>
</dbReference>
<evidence type="ECO:0000256" key="9">
    <source>
        <dbReference type="PIRSR" id="PIRSR005091-2"/>
    </source>
</evidence>
<feature type="binding site" evidence="9">
    <location>
        <position position="412"/>
    </location>
    <ligand>
        <name>substrate</name>
    </ligand>
</feature>
<evidence type="ECO:0000256" key="8">
    <source>
        <dbReference type="PIRSR" id="PIRSR005091-1"/>
    </source>
</evidence>
<keyword evidence="3 7" id="KW-1003">Cell membrane</keyword>
<evidence type="ECO:0000256" key="11">
    <source>
        <dbReference type="SAM" id="Phobius"/>
    </source>
</evidence>
<evidence type="ECO:0000256" key="4">
    <source>
        <dbReference type="ARBA" id="ARBA00022692"/>
    </source>
</evidence>
<keyword evidence="5 11" id="KW-1133">Transmembrane helix</keyword>
<keyword evidence="14" id="KW-1185">Reference proteome</keyword>
<accession>A0A838CNK5</accession>
<comment type="similarity">
    <text evidence="2 7">Belongs to the LTA synthase family.</text>
</comment>
<feature type="domain" description="Sulfatase N-terminal" evidence="12">
    <location>
        <begin position="245"/>
        <end position="536"/>
    </location>
</feature>
<evidence type="ECO:0000256" key="1">
    <source>
        <dbReference type="ARBA" id="ARBA00004651"/>
    </source>
</evidence>
<dbReference type="PANTHER" id="PTHR47371">
    <property type="entry name" value="LIPOTEICHOIC ACID SYNTHASE"/>
    <property type="match status" value="1"/>
</dbReference>
<keyword evidence="9" id="KW-0464">Manganese</keyword>
<dbReference type="Proteomes" id="UP000571017">
    <property type="component" value="Unassembled WGS sequence"/>
</dbReference>
<feature type="binding site" evidence="10">
    <location>
        <position position="472"/>
    </location>
    <ligand>
        <name>Mn(2+)</name>
        <dbReference type="ChEBI" id="CHEBI:29035"/>
    </ligand>
</feature>
<evidence type="ECO:0000256" key="3">
    <source>
        <dbReference type="ARBA" id="ARBA00022475"/>
    </source>
</evidence>
<dbReference type="GO" id="GO:0046872">
    <property type="term" value="F:metal ion binding"/>
    <property type="evidence" value="ECO:0007669"/>
    <property type="project" value="UniProtKB-KW"/>
</dbReference>
<evidence type="ECO:0000256" key="10">
    <source>
        <dbReference type="PIRSR" id="PIRSR005091-3"/>
    </source>
</evidence>
<feature type="transmembrane region" description="Helical" evidence="11">
    <location>
        <begin position="151"/>
        <end position="168"/>
    </location>
</feature>
<dbReference type="InterPro" id="IPR012160">
    <property type="entry name" value="LtaS-like"/>
</dbReference>
<evidence type="ECO:0000256" key="2">
    <source>
        <dbReference type="ARBA" id="ARBA00009983"/>
    </source>
</evidence>
<feature type="transmembrane region" description="Helical" evidence="11">
    <location>
        <begin position="9"/>
        <end position="29"/>
    </location>
</feature>
<dbReference type="PIRSF" id="PIRSF005091">
    <property type="entry name" value="Mmb_sulf_HI1246"/>
    <property type="match status" value="1"/>
</dbReference>
<sequence length="631" mass="73133">MPFQKLRMPLFIIATILFGLKTYVVYRFMFDLSIENSLQEFILFVNPLASAYLIFAISVWLNPKRQMKYLRWTSLVGSLILFFNLVFYRNFTDFITIPVLFQGNNAADLTSSFLTLLHIEDLIIFLDVALIWYLSKQKFNLSVRMPKRGKIAATAVTFLLLAGNVVLAEIERPMLFVRAFDREYLVKNIGVYNYHLYDMTMQTKTRAQRVLADESEISEVETYLDEHSPDRKGEKADLFGIAEDKNVIFVSVESFQNFLFDSNINGTETTPFLNDLKESQDTIWFKNFYHQTAQGKTSDSEFIVENSLYPLGRGAVYFTHAQNEYNALPEILNNNGYETSVFHANNKSFWNRDVMYENIGYDEFYGEQSFEVTPENSFGWGLEDKAFFEQSIKYLQSQEQPFYSKFITLTHHFPFEMPEEKANIDLYDSGSNTLNHYFQTARYTDEALEQFFQQLKDSGIYEDSIIVMMGDHYGISEFHNKAMSQFLGKEITGYEHVQLQRVPFMVHIPGYENGQVYEKAVGQIDVKPTLLHLLGIEAEQDLTFGENMFAEQKDDFVALRDGSFINEAYVFTDGICYERETGTELVDEQAEACTPVKEQVDKELQLSDNIIYGDLFRFYDFGQSDESTPSS</sequence>
<organism evidence="13 14">
    <name type="scientific">Halobacillus locisalis</name>
    <dbReference type="NCBI Taxonomy" id="220753"/>
    <lineage>
        <taxon>Bacteria</taxon>
        <taxon>Bacillati</taxon>
        <taxon>Bacillota</taxon>
        <taxon>Bacilli</taxon>
        <taxon>Bacillales</taxon>
        <taxon>Bacillaceae</taxon>
        <taxon>Halobacillus</taxon>
    </lineage>
</organism>
<keyword evidence="6 7" id="KW-0472">Membrane</keyword>
<evidence type="ECO:0000256" key="6">
    <source>
        <dbReference type="ARBA" id="ARBA00023136"/>
    </source>
</evidence>
<proteinExistence type="inferred from homology"/>
<feature type="binding site" evidence="10">
    <location>
        <position position="297"/>
    </location>
    <ligand>
        <name>Mn(2+)</name>
        <dbReference type="ChEBI" id="CHEBI:29035"/>
    </ligand>
</feature>
<dbReference type="PANTHER" id="PTHR47371:SF1">
    <property type="entry name" value="LIPOTEICHOIC ACID SYNTHASE-LIKE YQGS"/>
    <property type="match status" value="1"/>
</dbReference>
<feature type="transmembrane region" description="Helical" evidence="11">
    <location>
        <begin position="69"/>
        <end position="89"/>
    </location>
</feature>
<dbReference type="AlphaFoldDB" id="A0A838CNK5"/>
<evidence type="ECO:0000259" key="12">
    <source>
        <dbReference type="Pfam" id="PF00884"/>
    </source>
</evidence>
<evidence type="ECO:0000313" key="13">
    <source>
        <dbReference type="EMBL" id="MBA2173600.1"/>
    </source>
</evidence>
<feature type="binding site" evidence="10">
    <location>
        <position position="471"/>
    </location>
    <ligand>
        <name>Mn(2+)</name>
        <dbReference type="ChEBI" id="CHEBI:29035"/>
    </ligand>
</feature>
<evidence type="ECO:0000313" key="14">
    <source>
        <dbReference type="Proteomes" id="UP000571017"/>
    </source>
</evidence>
<name>A0A838CNK5_9BACI</name>
<protein>
    <submittedName>
        <fullName evidence="13">LTA synthase family protein</fullName>
    </submittedName>
</protein>
<dbReference type="Pfam" id="PF00884">
    <property type="entry name" value="Sulfatase"/>
    <property type="match status" value="1"/>
</dbReference>
<feature type="transmembrane region" description="Helical" evidence="11">
    <location>
        <begin position="109"/>
        <end position="130"/>
    </location>
</feature>
<dbReference type="GO" id="GO:0005886">
    <property type="term" value="C:plasma membrane"/>
    <property type="evidence" value="ECO:0007669"/>
    <property type="project" value="UniProtKB-SubCell"/>
</dbReference>
<keyword evidence="9" id="KW-0479">Metal-binding</keyword>
<evidence type="ECO:0000256" key="5">
    <source>
        <dbReference type="ARBA" id="ARBA00022989"/>
    </source>
</evidence>
<dbReference type="CDD" id="cd16015">
    <property type="entry name" value="LTA_synthase"/>
    <property type="match status" value="1"/>
</dbReference>
<gene>
    <name evidence="13" type="ORF">H0266_01695</name>
</gene>
<dbReference type="SUPFAM" id="SSF53649">
    <property type="entry name" value="Alkaline phosphatase-like"/>
    <property type="match status" value="1"/>
</dbReference>
<dbReference type="EMBL" id="JACEFG010000001">
    <property type="protein sequence ID" value="MBA2173600.1"/>
    <property type="molecule type" value="Genomic_DNA"/>
</dbReference>
<reference evidence="13 14" key="1">
    <citation type="journal article" date="2004" name="Extremophiles">
        <title>Halobacillus locisalis sp. nov., a halophilic bacterium isolated from a marine solar saltern of the Yellow Sea in Korea.</title>
        <authorList>
            <person name="Yoon J.H."/>
            <person name="Kang K.H."/>
            <person name="Oh T.K."/>
            <person name="Park Y.H."/>
        </authorList>
    </citation>
    <scope>NUCLEOTIDE SEQUENCE [LARGE SCALE GENOMIC DNA]</scope>
    <source>
        <strain evidence="13 14">KCTC 3788</strain>
    </source>
</reference>
<feature type="active site" evidence="8">
    <location>
        <position position="297"/>
    </location>
</feature>
<feature type="transmembrane region" description="Helical" evidence="11">
    <location>
        <begin position="41"/>
        <end position="62"/>
    </location>
</feature>
<evidence type="ECO:0000256" key="7">
    <source>
        <dbReference type="PIRNR" id="PIRNR005091"/>
    </source>
</evidence>
<dbReference type="Gene3D" id="3.40.720.10">
    <property type="entry name" value="Alkaline Phosphatase, subunit A"/>
    <property type="match status" value="1"/>
</dbReference>
<comment type="subcellular location">
    <subcellularLocation>
        <location evidence="1">Cell membrane</location>
        <topology evidence="1">Multi-pass membrane protein</topology>
    </subcellularLocation>
</comment>
<dbReference type="InterPro" id="IPR000917">
    <property type="entry name" value="Sulfatase_N"/>
</dbReference>
<dbReference type="RefSeq" id="WP_181470649.1">
    <property type="nucleotide sequence ID" value="NZ_JACEFG010000001.1"/>
</dbReference>
<dbReference type="InterPro" id="IPR050448">
    <property type="entry name" value="OpgB/LTA_synthase_biosynth"/>
</dbReference>
<comment type="caution">
    <text evidence="13">The sequence shown here is derived from an EMBL/GenBank/DDBJ whole genome shotgun (WGS) entry which is preliminary data.</text>
</comment>
<feature type="binding site" evidence="10">
    <location>
        <position position="253"/>
    </location>
    <ligand>
        <name>Mn(2+)</name>
        <dbReference type="ChEBI" id="CHEBI:29035"/>
    </ligand>
</feature>
<dbReference type="InterPro" id="IPR017850">
    <property type="entry name" value="Alkaline_phosphatase_core_sf"/>
</dbReference>
<keyword evidence="4 11" id="KW-0812">Transmembrane</keyword>